<dbReference type="RefSeq" id="WP_055072974.1">
    <property type="nucleotide sequence ID" value="NZ_CYXY01000011.1"/>
</dbReference>
<name>A0A173TED5_ANAHA</name>
<reference evidence="2 3" key="1">
    <citation type="submission" date="2015-09" db="EMBL/GenBank/DDBJ databases">
        <authorList>
            <consortium name="Pathogen Informatics"/>
        </authorList>
    </citation>
    <scope>NUCLEOTIDE SEQUENCE [LARGE SCALE GENOMIC DNA]</scope>
    <source>
        <strain evidence="2 3">2789STDY5834959</strain>
    </source>
</reference>
<dbReference type="Proteomes" id="UP000095553">
    <property type="component" value="Unassembled WGS sequence"/>
</dbReference>
<accession>A0A173TED5</accession>
<evidence type="ECO:0000313" key="2">
    <source>
        <dbReference type="EMBL" id="CUN01122.1"/>
    </source>
</evidence>
<evidence type="ECO:0000313" key="3">
    <source>
        <dbReference type="Proteomes" id="UP000095553"/>
    </source>
</evidence>
<dbReference type="EMBL" id="CYXY01000011">
    <property type="protein sequence ID" value="CUN01122.1"/>
    <property type="molecule type" value="Genomic_DNA"/>
</dbReference>
<sequence>MVNKEIQKLTMTEDAEYTKKLSNTIKRIEDYNTGLRISCHPETVDIGGIINGLFGLSGKVGKLTNMIQKWIFQGDSLDISYTQKELGNILSYIDLISKSLGWSLDELMQKDSTDLKKRQENDETLEFDDSQEEQKSSDLTFASLKEYSEKVTKEAEERLGKSAMRDSVSYTYKK</sequence>
<proteinExistence type="predicted"/>
<feature type="region of interest" description="Disordered" evidence="1">
    <location>
        <begin position="155"/>
        <end position="174"/>
    </location>
</feature>
<dbReference type="AlphaFoldDB" id="A0A173TED5"/>
<feature type="compositionally biased region" description="Basic and acidic residues" evidence="1">
    <location>
        <begin position="155"/>
        <end position="164"/>
    </location>
</feature>
<feature type="compositionally biased region" description="Acidic residues" evidence="1">
    <location>
        <begin position="122"/>
        <end position="131"/>
    </location>
</feature>
<evidence type="ECO:0000256" key="1">
    <source>
        <dbReference type="SAM" id="MobiDB-lite"/>
    </source>
</evidence>
<organism evidence="2 3">
    <name type="scientific">Anaerostipes hadrus</name>
    <dbReference type="NCBI Taxonomy" id="649756"/>
    <lineage>
        <taxon>Bacteria</taxon>
        <taxon>Bacillati</taxon>
        <taxon>Bacillota</taxon>
        <taxon>Clostridia</taxon>
        <taxon>Lachnospirales</taxon>
        <taxon>Lachnospiraceae</taxon>
        <taxon>Anaerostipes</taxon>
    </lineage>
</organism>
<gene>
    <name evidence="2" type="ORF">ERS852571_01962</name>
</gene>
<protein>
    <submittedName>
        <fullName evidence="2">Uncharacterized protein</fullName>
    </submittedName>
</protein>
<feature type="region of interest" description="Disordered" evidence="1">
    <location>
        <begin position="118"/>
        <end position="137"/>
    </location>
</feature>